<evidence type="ECO:0000313" key="1">
    <source>
        <dbReference type="EMBL" id="MBA6156549.1"/>
    </source>
</evidence>
<organism evidence="1 2">
    <name type="scientific">Tenacibaculum pelagium</name>
    <dbReference type="NCBI Taxonomy" id="2759527"/>
    <lineage>
        <taxon>Bacteria</taxon>
        <taxon>Pseudomonadati</taxon>
        <taxon>Bacteroidota</taxon>
        <taxon>Flavobacteriia</taxon>
        <taxon>Flavobacteriales</taxon>
        <taxon>Flavobacteriaceae</taxon>
        <taxon>Tenacibaculum</taxon>
    </lineage>
</organism>
<evidence type="ECO:0008006" key="3">
    <source>
        <dbReference type="Google" id="ProtNLM"/>
    </source>
</evidence>
<reference evidence="1 2" key="1">
    <citation type="submission" date="2020-07" db="EMBL/GenBank/DDBJ databases">
        <title>Bacterium isolated from marine sediment.</title>
        <authorList>
            <person name="Shang D."/>
            <person name="Du Z.-J."/>
        </authorList>
    </citation>
    <scope>NUCLEOTIDE SEQUENCE [LARGE SCALE GENOMIC DNA]</scope>
    <source>
        <strain evidence="1 2">S7007</strain>
    </source>
</reference>
<proteinExistence type="predicted"/>
<accession>A0A839AQN8</accession>
<dbReference type="RefSeq" id="WP_182125051.1">
    <property type="nucleotide sequence ID" value="NZ_JACGLS010000003.1"/>
</dbReference>
<protein>
    <recommendedName>
        <fullName evidence="3">Cthe-2314-like HEPN domain-containing protein</fullName>
    </recommendedName>
</protein>
<dbReference type="EMBL" id="JACGLS010000003">
    <property type="protein sequence ID" value="MBA6156549.1"/>
    <property type="molecule type" value="Genomic_DNA"/>
</dbReference>
<name>A0A839AQN8_9FLAO</name>
<dbReference type="Proteomes" id="UP000563906">
    <property type="component" value="Unassembled WGS sequence"/>
</dbReference>
<sequence>MFKKINLNKEKKSINKQIPESLIYDYAILKGLQARKSTKYIALAELSIHLKIVQSDLSILTFNHRNCETEMEKKFYSRMISIIIYEYLNDINNLLGNKLVKELTKNNFNELINEAKTLNKVFSDFQKSHKNLFKHIRNTTGAHKSKNTEFLLRSVFDIEDEKIMNLATDIMIINNKLTRLLTTIYKRVSKFHKENGIIK</sequence>
<keyword evidence="2" id="KW-1185">Reference proteome</keyword>
<evidence type="ECO:0000313" key="2">
    <source>
        <dbReference type="Proteomes" id="UP000563906"/>
    </source>
</evidence>
<gene>
    <name evidence="1" type="ORF">H3Z83_08495</name>
</gene>
<comment type="caution">
    <text evidence="1">The sequence shown here is derived from an EMBL/GenBank/DDBJ whole genome shotgun (WGS) entry which is preliminary data.</text>
</comment>
<dbReference type="AlphaFoldDB" id="A0A839AQN8"/>